<proteinExistence type="predicted"/>
<evidence type="ECO:0000313" key="1">
    <source>
        <dbReference type="EMBL" id="KNY24827.1"/>
    </source>
</evidence>
<protein>
    <recommendedName>
        <fullName evidence="3">Nitroreductase</fullName>
    </recommendedName>
</protein>
<dbReference type="OrthoDB" id="2895230at2"/>
<reference evidence="2" key="1">
    <citation type="submission" date="2015-07" db="EMBL/GenBank/DDBJ databases">
        <title>Near-Complete Genome Sequence of the Cellulolytic Bacterium Bacteroides (Pseudobacteroides) cellulosolvens ATCC 35603.</title>
        <authorList>
            <person name="Dassa B."/>
            <person name="Utturkar S.M."/>
            <person name="Klingeman D.M."/>
            <person name="Hurt R.A."/>
            <person name="Keller M."/>
            <person name="Xu J."/>
            <person name="Reddy Y.H.K."/>
            <person name="Borovok I."/>
            <person name="Grinberg I.R."/>
            <person name="Lamed R."/>
            <person name="Zhivin O."/>
            <person name="Bayer E.A."/>
            <person name="Brown S.D."/>
        </authorList>
    </citation>
    <scope>NUCLEOTIDE SEQUENCE [LARGE SCALE GENOMIC DNA]</scope>
    <source>
        <strain evidence="2">DSM 2933</strain>
    </source>
</reference>
<dbReference type="AlphaFoldDB" id="A0A0L6JH80"/>
<keyword evidence="2" id="KW-1185">Reference proteome</keyword>
<name>A0A0L6JH80_9FIRM</name>
<gene>
    <name evidence="1" type="ORF">Bccel_0084</name>
</gene>
<accession>A0A0L6JH80</accession>
<dbReference type="STRING" id="398512.Bccel_0084"/>
<evidence type="ECO:0000313" key="2">
    <source>
        <dbReference type="Proteomes" id="UP000036923"/>
    </source>
</evidence>
<dbReference type="Proteomes" id="UP000036923">
    <property type="component" value="Unassembled WGS sequence"/>
</dbReference>
<sequence length="71" mass="8424">MDKYFVIKKDELSRYTHRFSREAVETAAKLIELSRNEKGKKPNSYIVINRDEPYADQVIEIMKQHGHDIND</sequence>
<comment type="caution">
    <text evidence="1">The sequence shown here is derived from an EMBL/GenBank/DDBJ whole genome shotgun (WGS) entry which is preliminary data.</text>
</comment>
<evidence type="ECO:0008006" key="3">
    <source>
        <dbReference type="Google" id="ProtNLM"/>
    </source>
</evidence>
<dbReference type="RefSeq" id="WP_050752935.1">
    <property type="nucleotide sequence ID" value="NZ_JQKC01000009.1"/>
</dbReference>
<organism evidence="1 2">
    <name type="scientific">Pseudobacteroides cellulosolvens ATCC 35603 = DSM 2933</name>
    <dbReference type="NCBI Taxonomy" id="398512"/>
    <lineage>
        <taxon>Bacteria</taxon>
        <taxon>Bacillati</taxon>
        <taxon>Bacillota</taxon>
        <taxon>Clostridia</taxon>
        <taxon>Eubacteriales</taxon>
        <taxon>Oscillospiraceae</taxon>
        <taxon>Pseudobacteroides</taxon>
    </lineage>
</organism>
<dbReference type="EMBL" id="LGTC01000001">
    <property type="protein sequence ID" value="KNY24827.1"/>
    <property type="molecule type" value="Genomic_DNA"/>
</dbReference>